<reference evidence="3 4" key="1">
    <citation type="submission" date="2018-06" db="EMBL/GenBank/DDBJ databases">
        <title>Genomic Encyclopedia of Archaeal and Bacterial Type Strains, Phase II (KMG-II): from individual species to whole genera.</title>
        <authorList>
            <person name="Goeker M."/>
        </authorList>
    </citation>
    <scope>NUCLEOTIDE SEQUENCE [LARGE SCALE GENOMIC DNA]</scope>
    <source>
        <strain evidence="3 4">DSM 23857</strain>
    </source>
</reference>
<feature type="domain" description="AB hydrolase-1" evidence="2">
    <location>
        <begin position="51"/>
        <end position="157"/>
    </location>
</feature>
<keyword evidence="1" id="KW-0732">Signal</keyword>
<dbReference type="GO" id="GO:0017171">
    <property type="term" value="F:serine hydrolase activity"/>
    <property type="evidence" value="ECO:0007669"/>
    <property type="project" value="TreeGrafter"/>
</dbReference>
<dbReference type="OrthoDB" id="2247630at2"/>
<dbReference type="AlphaFoldDB" id="A0A327R4L2"/>
<dbReference type="PRINTS" id="PR00111">
    <property type="entry name" value="ABHYDROLASE"/>
</dbReference>
<dbReference type="PANTHER" id="PTHR46331:SF2">
    <property type="entry name" value="VALACYCLOVIR HYDROLASE"/>
    <property type="match status" value="1"/>
</dbReference>
<dbReference type="InterPro" id="IPR000073">
    <property type="entry name" value="AB_hydrolase_1"/>
</dbReference>
<accession>A0A327R4L2</accession>
<keyword evidence="4" id="KW-1185">Reference proteome</keyword>
<gene>
    <name evidence="3" type="ORF">LX64_00763</name>
</gene>
<sequence length="277" mass="31172">MLRSKILVWLLLCLVVTANAQGDYGNNSAIGHYFEFRGFRMYSESYGNGSPILFIHGNGGSIASFDKQYPYFSKQYKVITADSRAHGKSIDRVDSLTYEMMADDYDALLTAMQLDSVQVVGWSDGGIIGLLLAIRHPNKVKKLVISGANLWPDTTAVNVDVLDIVKPVYNELKQLQDRNPDQANTFKQLRLLMEQPQITLSALQSVNCPVMVVAGDHDIIKVRHSVLISEHIPHAYLWIQPGSGHGIPVVFSEQFNHNTNKFFKEPYRLITKEGRFE</sequence>
<name>A0A327R4L2_9BACT</name>
<dbReference type="RefSeq" id="WP_111596250.1">
    <property type="nucleotide sequence ID" value="NZ_QLLL01000001.1"/>
</dbReference>
<proteinExistence type="predicted"/>
<dbReference type="Proteomes" id="UP000249547">
    <property type="component" value="Unassembled WGS sequence"/>
</dbReference>
<evidence type="ECO:0000313" key="4">
    <source>
        <dbReference type="Proteomes" id="UP000249547"/>
    </source>
</evidence>
<dbReference type="EMBL" id="QLLL01000001">
    <property type="protein sequence ID" value="RAJ11155.1"/>
    <property type="molecule type" value="Genomic_DNA"/>
</dbReference>
<dbReference type="InterPro" id="IPR029058">
    <property type="entry name" value="AB_hydrolase_fold"/>
</dbReference>
<evidence type="ECO:0000256" key="1">
    <source>
        <dbReference type="SAM" id="SignalP"/>
    </source>
</evidence>
<dbReference type="Pfam" id="PF00561">
    <property type="entry name" value="Abhydrolase_1"/>
    <property type="match status" value="1"/>
</dbReference>
<dbReference type="SUPFAM" id="SSF53474">
    <property type="entry name" value="alpha/beta-Hydrolases"/>
    <property type="match status" value="1"/>
</dbReference>
<organism evidence="3 4">
    <name type="scientific">Chitinophaga skermanii</name>
    <dbReference type="NCBI Taxonomy" id="331697"/>
    <lineage>
        <taxon>Bacteria</taxon>
        <taxon>Pseudomonadati</taxon>
        <taxon>Bacteroidota</taxon>
        <taxon>Chitinophagia</taxon>
        <taxon>Chitinophagales</taxon>
        <taxon>Chitinophagaceae</taxon>
        <taxon>Chitinophaga</taxon>
    </lineage>
</organism>
<comment type="caution">
    <text evidence="3">The sequence shown here is derived from an EMBL/GenBank/DDBJ whole genome shotgun (WGS) entry which is preliminary data.</text>
</comment>
<dbReference type="PANTHER" id="PTHR46331">
    <property type="entry name" value="VALACYCLOVIR HYDROLASE"/>
    <property type="match status" value="1"/>
</dbReference>
<evidence type="ECO:0000259" key="2">
    <source>
        <dbReference type="Pfam" id="PF00561"/>
    </source>
</evidence>
<feature type="signal peptide" evidence="1">
    <location>
        <begin position="1"/>
        <end position="20"/>
    </location>
</feature>
<protein>
    <submittedName>
        <fullName evidence="3">Pimeloyl-ACP methyl ester carboxylesterase</fullName>
    </submittedName>
</protein>
<feature type="chain" id="PRO_5016464883" evidence="1">
    <location>
        <begin position="21"/>
        <end position="277"/>
    </location>
</feature>
<dbReference type="Gene3D" id="3.40.50.1820">
    <property type="entry name" value="alpha/beta hydrolase"/>
    <property type="match status" value="1"/>
</dbReference>
<evidence type="ECO:0000313" key="3">
    <source>
        <dbReference type="EMBL" id="RAJ11155.1"/>
    </source>
</evidence>